<evidence type="ECO:0000256" key="1">
    <source>
        <dbReference type="SAM" id="MobiDB-lite"/>
    </source>
</evidence>
<dbReference type="RefSeq" id="WP_189611904.1">
    <property type="nucleotide sequence ID" value="NZ_BMXR01000011.1"/>
</dbReference>
<feature type="compositionally biased region" description="Basic and acidic residues" evidence="1">
    <location>
        <begin position="97"/>
        <end position="107"/>
    </location>
</feature>
<reference evidence="2" key="1">
    <citation type="journal article" date="2014" name="Int. J. Syst. Evol. Microbiol.">
        <title>Complete genome sequence of Corynebacterium casei LMG S-19264T (=DSM 44701T), isolated from a smear-ripened cheese.</title>
        <authorList>
            <consortium name="US DOE Joint Genome Institute (JGI-PGF)"/>
            <person name="Walter F."/>
            <person name="Albersmeier A."/>
            <person name="Kalinowski J."/>
            <person name="Ruckert C."/>
        </authorList>
    </citation>
    <scope>NUCLEOTIDE SEQUENCE</scope>
    <source>
        <strain evidence="2">KCTC 22169</strain>
    </source>
</reference>
<proteinExistence type="predicted"/>
<feature type="region of interest" description="Disordered" evidence="1">
    <location>
        <begin position="1"/>
        <end position="42"/>
    </location>
</feature>
<keyword evidence="3" id="KW-1185">Reference proteome</keyword>
<name>A0A918NHI6_9GAMM</name>
<dbReference type="Proteomes" id="UP000626148">
    <property type="component" value="Unassembled WGS sequence"/>
</dbReference>
<dbReference type="AlphaFoldDB" id="A0A918NHI6"/>
<evidence type="ECO:0000313" key="3">
    <source>
        <dbReference type="Proteomes" id="UP000626148"/>
    </source>
</evidence>
<sequence>MPIDVTGAANSILPFNRQDPRPVDAPQTRTVPPNAETPAQPDVEVNTALGRREAANRALVDEASNLGAQAQDNRELIGRLQTERDRVAGGEDQGLSDTERQTLEEERGRLTEDTFAALRRIRENALEDPFGTGNFDAGALPDDGFFVRDPSQTLDNLDSAVSALERQTELIDNQVGELQEAFNSDRDNRLSDGNTPIVDDEEAFQAAAELEQQIREEAPFDINGLSQQDRSIVLGALQT</sequence>
<accession>A0A918NHI6</accession>
<protein>
    <submittedName>
        <fullName evidence="2">Uncharacterized protein</fullName>
    </submittedName>
</protein>
<evidence type="ECO:0000313" key="2">
    <source>
        <dbReference type="EMBL" id="GGX67647.1"/>
    </source>
</evidence>
<gene>
    <name evidence="2" type="ORF">GCM10007392_39120</name>
</gene>
<dbReference type="EMBL" id="BMXR01000011">
    <property type="protein sequence ID" value="GGX67647.1"/>
    <property type="molecule type" value="Genomic_DNA"/>
</dbReference>
<feature type="region of interest" description="Disordered" evidence="1">
    <location>
        <begin position="81"/>
        <end position="107"/>
    </location>
</feature>
<organism evidence="2 3">
    <name type="scientific">Saccharospirillum salsuginis</name>
    <dbReference type="NCBI Taxonomy" id="418750"/>
    <lineage>
        <taxon>Bacteria</taxon>
        <taxon>Pseudomonadati</taxon>
        <taxon>Pseudomonadota</taxon>
        <taxon>Gammaproteobacteria</taxon>
        <taxon>Oceanospirillales</taxon>
        <taxon>Saccharospirillaceae</taxon>
        <taxon>Saccharospirillum</taxon>
    </lineage>
</organism>
<comment type="caution">
    <text evidence="2">The sequence shown here is derived from an EMBL/GenBank/DDBJ whole genome shotgun (WGS) entry which is preliminary data.</text>
</comment>
<reference evidence="2" key="2">
    <citation type="submission" date="2020-09" db="EMBL/GenBank/DDBJ databases">
        <authorList>
            <person name="Sun Q."/>
            <person name="Kim S."/>
        </authorList>
    </citation>
    <scope>NUCLEOTIDE SEQUENCE</scope>
    <source>
        <strain evidence="2">KCTC 22169</strain>
    </source>
</reference>